<dbReference type="GO" id="GO:0023051">
    <property type="term" value="P:regulation of signaling"/>
    <property type="evidence" value="ECO:0007669"/>
    <property type="project" value="UniProtKB-ARBA"/>
</dbReference>
<sequence length="191" mass="20558">MAKSVLFLLSEGSEEMESTITIDVLRRAGLNVTVAGLQGAQPLLCSRNVVIKPDVALEDIKDKLAFDAIVLPGGNDGAHNFATSPLVQQLLKDYYNEKKLVAAICAAPTAIIAAGIHKNGKITSYPTLEEKFTDYQYQQDRVVVDGNVLTSRGPGTTFEFALSIVKYLVDIETTKKVAGGMVLTNDILATL</sequence>
<comment type="subcellular location">
    <subcellularLocation>
        <location evidence="1">Cytoplasm</location>
    </subcellularLocation>
</comment>
<evidence type="ECO:0000256" key="2">
    <source>
        <dbReference type="ARBA" id="ARBA00013134"/>
    </source>
</evidence>
<dbReference type="EMBL" id="MCFH01000094">
    <property type="protein sequence ID" value="ORX40413.1"/>
    <property type="molecule type" value="Genomic_DNA"/>
</dbReference>
<dbReference type="FunFam" id="3.40.50.880:FF:000022">
    <property type="entry name" value="protein deglycase DJ-1"/>
    <property type="match status" value="1"/>
</dbReference>
<dbReference type="GO" id="GO:0005739">
    <property type="term" value="C:mitochondrion"/>
    <property type="evidence" value="ECO:0007669"/>
    <property type="project" value="TreeGrafter"/>
</dbReference>
<dbReference type="InterPro" id="IPR002818">
    <property type="entry name" value="DJ-1/PfpI"/>
</dbReference>
<dbReference type="GO" id="GO:0006979">
    <property type="term" value="P:response to oxidative stress"/>
    <property type="evidence" value="ECO:0007669"/>
    <property type="project" value="TreeGrafter"/>
</dbReference>
<dbReference type="InterPro" id="IPR006287">
    <property type="entry name" value="DJ-1"/>
</dbReference>
<dbReference type="OrthoDB" id="543156at2759"/>
<dbReference type="AlphaFoldDB" id="A0A1Y1UQU0"/>
<dbReference type="GO" id="GO:0019172">
    <property type="term" value="F:glyoxalase III activity"/>
    <property type="evidence" value="ECO:0007669"/>
    <property type="project" value="UniProtKB-EC"/>
</dbReference>
<comment type="catalytic activity">
    <reaction evidence="4">
        <text>methylglyoxal + H2O = (R)-lactate + H(+)</text>
        <dbReference type="Rhea" id="RHEA:27754"/>
        <dbReference type="ChEBI" id="CHEBI:15377"/>
        <dbReference type="ChEBI" id="CHEBI:15378"/>
        <dbReference type="ChEBI" id="CHEBI:16004"/>
        <dbReference type="ChEBI" id="CHEBI:17158"/>
        <dbReference type="EC" id="4.2.1.130"/>
    </reaction>
</comment>
<dbReference type="GO" id="GO:1903189">
    <property type="term" value="P:glyoxal metabolic process"/>
    <property type="evidence" value="ECO:0007669"/>
    <property type="project" value="TreeGrafter"/>
</dbReference>
<feature type="domain" description="DJ-1/PfpI" evidence="5">
    <location>
        <begin position="3"/>
        <end position="166"/>
    </location>
</feature>
<accession>A0A1Y1UQU0</accession>
<keyword evidence="3" id="KW-0963">Cytoplasm</keyword>
<reference evidence="6 7" key="1">
    <citation type="submission" date="2016-08" db="EMBL/GenBank/DDBJ databases">
        <title>Genomes of anaerobic fungi encode conserved fungal cellulosomes for biomass hydrolysis.</title>
        <authorList>
            <consortium name="DOE Joint Genome Institute"/>
            <person name="Haitjema C.H."/>
            <person name="Gilmore S.P."/>
            <person name="Henske J.K."/>
            <person name="Solomon K.V."/>
            <person name="De Groot R."/>
            <person name="Kuo A."/>
            <person name="Mondo S.J."/>
            <person name="Salamov A.A."/>
            <person name="Labutti K."/>
            <person name="Zhao Z."/>
            <person name="Chiniquy J."/>
            <person name="Barry K."/>
            <person name="Brewer H.M."/>
            <person name="Purvine S.O."/>
            <person name="Wright A.T."/>
            <person name="Boxma B."/>
            <person name="Van Alen T."/>
            <person name="Hackstein J.H."/>
            <person name="Baker S.E."/>
            <person name="Grigoriev I.V."/>
            <person name="O'Malley M.A."/>
        </authorList>
    </citation>
    <scope>NUCLEOTIDE SEQUENCE [LARGE SCALE GENOMIC DNA]</scope>
    <source>
        <strain evidence="7">finn</strain>
    </source>
</reference>
<dbReference type="Proteomes" id="UP000193719">
    <property type="component" value="Unassembled WGS sequence"/>
</dbReference>
<dbReference type="NCBIfam" id="TIGR01383">
    <property type="entry name" value="not_thiJ"/>
    <property type="match status" value="1"/>
</dbReference>
<keyword evidence="7" id="KW-1185">Reference proteome</keyword>
<evidence type="ECO:0000256" key="1">
    <source>
        <dbReference type="ARBA" id="ARBA00004496"/>
    </source>
</evidence>
<dbReference type="PANTHER" id="PTHR48094">
    <property type="entry name" value="PROTEIN/NUCLEIC ACID DEGLYCASE DJ-1-RELATED"/>
    <property type="match status" value="1"/>
</dbReference>
<evidence type="ECO:0000313" key="6">
    <source>
        <dbReference type="EMBL" id="ORX40413.1"/>
    </source>
</evidence>
<comment type="caution">
    <text evidence="6">The sequence shown here is derived from an EMBL/GenBank/DDBJ whole genome shotgun (WGS) entry which is preliminary data.</text>
</comment>
<evidence type="ECO:0000256" key="4">
    <source>
        <dbReference type="ARBA" id="ARBA00048082"/>
    </source>
</evidence>
<dbReference type="SUPFAM" id="SSF52317">
    <property type="entry name" value="Class I glutamine amidotransferase-like"/>
    <property type="match status" value="1"/>
</dbReference>
<dbReference type="STRING" id="1754191.A0A1Y1UQU0"/>
<dbReference type="GO" id="GO:0010646">
    <property type="term" value="P:regulation of cell communication"/>
    <property type="evidence" value="ECO:0007669"/>
    <property type="project" value="UniProtKB-ARBA"/>
</dbReference>
<dbReference type="CDD" id="cd03135">
    <property type="entry name" value="GATase1_DJ-1"/>
    <property type="match status" value="1"/>
</dbReference>
<dbReference type="Pfam" id="PF01965">
    <property type="entry name" value="DJ-1_PfpI"/>
    <property type="match status" value="1"/>
</dbReference>
<gene>
    <name evidence="6" type="ORF">BCR36DRAFT_364641</name>
</gene>
<organism evidence="6 7">
    <name type="scientific">Piromyces finnis</name>
    <dbReference type="NCBI Taxonomy" id="1754191"/>
    <lineage>
        <taxon>Eukaryota</taxon>
        <taxon>Fungi</taxon>
        <taxon>Fungi incertae sedis</taxon>
        <taxon>Chytridiomycota</taxon>
        <taxon>Chytridiomycota incertae sedis</taxon>
        <taxon>Neocallimastigomycetes</taxon>
        <taxon>Neocallimastigales</taxon>
        <taxon>Neocallimastigaceae</taxon>
        <taxon>Piromyces</taxon>
    </lineage>
</organism>
<protein>
    <recommendedName>
        <fullName evidence="2">D-lactate dehydratase</fullName>
        <ecNumber evidence="2">4.2.1.130</ecNumber>
    </recommendedName>
</protein>
<proteinExistence type="predicted"/>
<evidence type="ECO:0000259" key="5">
    <source>
        <dbReference type="Pfam" id="PF01965"/>
    </source>
</evidence>
<dbReference type="Gene3D" id="3.40.50.880">
    <property type="match status" value="1"/>
</dbReference>
<evidence type="ECO:0000256" key="3">
    <source>
        <dbReference type="ARBA" id="ARBA00022490"/>
    </source>
</evidence>
<evidence type="ECO:0000313" key="7">
    <source>
        <dbReference type="Proteomes" id="UP000193719"/>
    </source>
</evidence>
<dbReference type="GO" id="GO:0005634">
    <property type="term" value="C:nucleus"/>
    <property type="evidence" value="ECO:0007669"/>
    <property type="project" value="TreeGrafter"/>
</dbReference>
<dbReference type="InterPro" id="IPR050325">
    <property type="entry name" value="Prot/Nucl_acid_deglycase"/>
</dbReference>
<dbReference type="InterPro" id="IPR029062">
    <property type="entry name" value="Class_I_gatase-like"/>
</dbReference>
<reference evidence="6 7" key="2">
    <citation type="submission" date="2016-08" db="EMBL/GenBank/DDBJ databases">
        <title>Pervasive Adenine N6-methylation of Active Genes in Fungi.</title>
        <authorList>
            <consortium name="DOE Joint Genome Institute"/>
            <person name="Mondo S.J."/>
            <person name="Dannebaum R.O."/>
            <person name="Kuo R.C."/>
            <person name="Labutti K."/>
            <person name="Haridas S."/>
            <person name="Kuo A."/>
            <person name="Salamov A."/>
            <person name="Ahrendt S.R."/>
            <person name="Lipzen A."/>
            <person name="Sullivan W."/>
            <person name="Andreopoulos W.B."/>
            <person name="Clum A."/>
            <person name="Lindquist E."/>
            <person name="Daum C."/>
            <person name="Ramamoorthy G.K."/>
            <person name="Gryganskyi A."/>
            <person name="Culley D."/>
            <person name="Magnuson J.K."/>
            <person name="James T.Y."/>
            <person name="O'Malley M.A."/>
            <person name="Stajich J.E."/>
            <person name="Spatafora J.W."/>
            <person name="Visel A."/>
            <person name="Grigoriev I.V."/>
        </authorList>
    </citation>
    <scope>NUCLEOTIDE SEQUENCE [LARGE SCALE GENOMIC DNA]</scope>
    <source>
        <strain evidence="7">finn</strain>
    </source>
</reference>
<name>A0A1Y1UQU0_9FUNG</name>
<dbReference type="PANTHER" id="PTHR48094:SF12">
    <property type="entry name" value="PARKINSON DISEASE PROTEIN 7 HOMOLOG"/>
    <property type="match status" value="1"/>
</dbReference>
<dbReference type="EC" id="4.2.1.130" evidence="2"/>